<dbReference type="Proteomes" id="UP000184267">
    <property type="component" value="Unassembled WGS sequence"/>
</dbReference>
<evidence type="ECO:0000313" key="3">
    <source>
        <dbReference type="Proteomes" id="UP000184267"/>
    </source>
</evidence>
<dbReference type="GO" id="GO:0016301">
    <property type="term" value="F:kinase activity"/>
    <property type="evidence" value="ECO:0007669"/>
    <property type="project" value="UniProtKB-KW"/>
</dbReference>
<reference evidence="2 3" key="1">
    <citation type="submission" date="2016-10" db="EMBL/GenBank/DDBJ databases">
        <title>Genome sequence of the basidiomycete white-rot fungus Trametes pubescens.</title>
        <authorList>
            <person name="Makela M.R."/>
            <person name="Granchi Z."/>
            <person name="Peng M."/>
            <person name="De Vries R.P."/>
            <person name="Grigoriev I."/>
            <person name="Riley R."/>
            <person name="Hilden K."/>
        </authorList>
    </citation>
    <scope>NUCLEOTIDE SEQUENCE [LARGE SCALE GENOMIC DNA]</scope>
    <source>
        <strain evidence="2 3">FBCC735</strain>
    </source>
</reference>
<comment type="caution">
    <text evidence="2">The sequence shown here is derived from an EMBL/GenBank/DDBJ whole genome shotgun (WGS) entry which is preliminary data.</text>
</comment>
<dbReference type="OrthoDB" id="1684102at2759"/>
<dbReference type="PANTHER" id="PTHR38134:SF2">
    <property type="entry name" value="GALACTOKINASE"/>
    <property type="match status" value="1"/>
</dbReference>
<keyword evidence="3" id="KW-1185">Reference proteome</keyword>
<evidence type="ECO:0000256" key="1">
    <source>
        <dbReference type="SAM" id="MobiDB-lite"/>
    </source>
</evidence>
<feature type="compositionally biased region" description="Basic residues" evidence="1">
    <location>
        <begin position="267"/>
        <end position="277"/>
    </location>
</feature>
<evidence type="ECO:0000313" key="2">
    <source>
        <dbReference type="EMBL" id="OJT04652.1"/>
    </source>
</evidence>
<dbReference type="AlphaFoldDB" id="A0A1M2VAN8"/>
<dbReference type="SUPFAM" id="SSF53756">
    <property type="entry name" value="UDP-Glycosyltransferase/glycogen phosphorylase"/>
    <property type="match status" value="1"/>
</dbReference>
<keyword evidence="2" id="KW-0808">Transferase</keyword>
<dbReference type="InterPro" id="IPR053205">
    <property type="entry name" value="GHMP_kinase_L-arabinokinase"/>
</dbReference>
<gene>
    <name evidence="2" type="ORF">TRAPUB_4607</name>
</gene>
<dbReference type="PANTHER" id="PTHR38134">
    <property type="entry name" value="SLR1395 PROTEIN"/>
    <property type="match status" value="1"/>
</dbReference>
<dbReference type="EMBL" id="MNAD01001522">
    <property type="protein sequence ID" value="OJT04652.1"/>
    <property type="molecule type" value="Genomic_DNA"/>
</dbReference>
<protein>
    <submittedName>
        <fullName evidence="2">L-arabinokinase</fullName>
    </submittedName>
</protein>
<keyword evidence="2" id="KW-0418">Kinase</keyword>
<dbReference type="Gene3D" id="3.40.50.2000">
    <property type="entry name" value="Glycogen Phosphorylase B"/>
    <property type="match status" value="1"/>
</dbReference>
<organism evidence="2 3">
    <name type="scientific">Trametes pubescens</name>
    <name type="common">White-rot fungus</name>
    <dbReference type="NCBI Taxonomy" id="154538"/>
    <lineage>
        <taxon>Eukaryota</taxon>
        <taxon>Fungi</taxon>
        <taxon>Dikarya</taxon>
        <taxon>Basidiomycota</taxon>
        <taxon>Agaricomycotina</taxon>
        <taxon>Agaricomycetes</taxon>
        <taxon>Polyporales</taxon>
        <taxon>Polyporaceae</taxon>
        <taxon>Trametes</taxon>
    </lineage>
</organism>
<proteinExistence type="predicted"/>
<sequence>MPPVYLPLHPTCYVLNLGLPYRVDREKSVQVLEKFLTGKDLKVADESQWLRSIKADCVLSDAAFLGCLAANEAGIPSVLITNFSFDSVYSYLSTPFIDEVPEPDSSLDALQPQAKPQEELAPDVPIPLAELAPLVKQIHDGYRCADLLLRLPGTIPLPSFALQPGLPSQDWVDIRARTFKPFVVEHLTQSPSTYELQPQIPFPPSYAPKPLPREVRNAPLLVRSTDPEVYTPAGRSRLLASIGVPPYLHDPEQNKILIVSFGGQVFHKPHSRSHSRTPSKSATPNGVLPGFQRSPDGSMHPADIDRPPPLADTQDAVVDPGQHAQALSDALKNATLSRSDPQPDAIQAQNPLRALPAHLTLDPESVHTRPRGHSQLRLAGAPPAAVPAPTSPRIPSQMPAFVTIPPTPLLSGSDAPDYSWGIAGVPGPDMTTLEAEAEPRILPDSSWIAIVCGVSKDWGREDGEELPENFFVAPRDVYMPDLTAVADVLLGKLGYGTVSECVDACTPFVYVPRPLFIEEHGLRLFLSQAGVGRELARAQYEQGEWADAVDAAWRAGRAKKAAKRREGETGQRRREGAEMARGVVEWVARWKESVAKGTNVGKATDVGRVRSSDGMGALC</sequence>
<name>A0A1M2VAN8_TRAPU</name>
<accession>A0A1M2VAN8</accession>
<feature type="region of interest" description="Disordered" evidence="1">
    <location>
        <begin position="267"/>
        <end position="324"/>
    </location>
</feature>
<dbReference type="STRING" id="154538.A0A1M2VAN8"/>